<dbReference type="PROSITE" id="PS00010">
    <property type="entry name" value="ASX_HYDROXYL"/>
    <property type="match status" value="1"/>
</dbReference>
<evidence type="ECO:0000256" key="2">
    <source>
        <dbReference type="ARBA" id="ARBA00023157"/>
    </source>
</evidence>
<keyword evidence="9" id="KW-1185">Reference proteome</keyword>
<dbReference type="SMART" id="SM00042">
    <property type="entry name" value="CUB"/>
    <property type="match status" value="1"/>
</dbReference>
<gene>
    <name evidence="8" type="ORF">NMOB1V02_LOCUS2517</name>
</gene>
<keyword evidence="2 3" id="KW-1015">Disulfide bond</keyword>
<evidence type="ECO:0000259" key="6">
    <source>
        <dbReference type="PROSITE" id="PS50026"/>
    </source>
</evidence>
<dbReference type="InterPro" id="IPR001881">
    <property type="entry name" value="EGF-like_Ca-bd_dom"/>
</dbReference>
<dbReference type="SUPFAM" id="SSF56436">
    <property type="entry name" value="C-type lectin-like"/>
    <property type="match status" value="3"/>
</dbReference>
<dbReference type="Pfam" id="PF00059">
    <property type="entry name" value="Lectin_C"/>
    <property type="match status" value="1"/>
</dbReference>
<evidence type="ECO:0000259" key="5">
    <source>
        <dbReference type="PROSITE" id="PS01180"/>
    </source>
</evidence>
<dbReference type="SMART" id="SM00034">
    <property type="entry name" value="CLECT"/>
    <property type="match status" value="3"/>
</dbReference>
<feature type="domain" description="C-type lectin" evidence="7">
    <location>
        <begin position="421"/>
        <end position="535"/>
    </location>
</feature>
<dbReference type="SMART" id="SM00179">
    <property type="entry name" value="EGF_CA"/>
    <property type="match status" value="1"/>
</dbReference>
<dbReference type="InterPro" id="IPR001304">
    <property type="entry name" value="C-type_lectin-like"/>
</dbReference>
<evidence type="ECO:0000313" key="8">
    <source>
        <dbReference type="EMBL" id="CAD7274694.1"/>
    </source>
</evidence>
<keyword evidence="3" id="KW-0245">EGF-like domain</keyword>
<sequence>MKNFMKVISVLVYTAVTLGSGSPADPEACSGLDEPITKRIPKESHSGLIQSPNYPKSYPASTSCRWRVTIPPGFVFNLAFDQRCFGLQSTQRGCLDWLTIRSDSTNLTQCGTKRPPDMHFNYEDDLEHTIEIAFKSSRSEHLCGFSAKYTLFDWKNSLWNVSGCQNSNRTCVNNGICVKDSCLCPGGFSGENCECEDACQNPANADFCSAKGSMCVPTNCGEFACHCLKDGFFYHNNVCRDIDECALNACNTAQTCVNTPGSFICECSGKPTAASDVCSANCDPGWHSFTDKCYFFSRLEASHSDAIQECGLMNSSLASINSSLESLFIGMHSNKAMAWIALSDESSEQTWIWQMDQHHQNKDSQVVKFSSWAISQPGEGDYAVLVPKHWNFAECSSKKRFLCAGPGKLGCPGSWQQIPDEDDQCYYKSNYEADFDTARKLCRYMHPGADLARNPAAELPAEFWANDHDTSGFAHYWTGFRRRANADRWTRVGDDTAAVDLTSPFWHVAIDGIVDGLIDASDESDECAFAFPSVWAAFKDDGPVNGRRPGFLCAGPGKLGCPGSWQQIPDEDDQCYYKSNYEADFDTARKLCRYMHPGADLARNPAAELPAEFWANDHDTSGFAHYWTGFRRRANADRWTRVGDDTAAVDLTSPFWHVAIDGIVDGLIDSSDESDECAFAFPSVWAAFKDDGPVNGRRPGFICQKPANNH</sequence>
<dbReference type="SMART" id="SM00181">
    <property type="entry name" value="EGF"/>
    <property type="match status" value="3"/>
</dbReference>
<feature type="disulfide bond" evidence="3">
    <location>
        <begin position="184"/>
        <end position="193"/>
    </location>
</feature>
<dbReference type="SUPFAM" id="SSF57196">
    <property type="entry name" value="EGF/Laminin"/>
    <property type="match status" value="1"/>
</dbReference>
<dbReference type="CDD" id="cd00041">
    <property type="entry name" value="CUB"/>
    <property type="match status" value="1"/>
</dbReference>
<name>A0A7R9BG56_9CRUS</name>
<dbReference type="Pfam" id="PF00431">
    <property type="entry name" value="CUB"/>
    <property type="match status" value="1"/>
</dbReference>
<dbReference type="Proteomes" id="UP000678499">
    <property type="component" value="Unassembled WGS sequence"/>
</dbReference>
<dbReference type="PROSITE" id="PS00022">
    <property type="entry name" value="EGF_1"/>
    <property type="match status" value="1"/>
</dbReference>
<dbReference type="PROSITE" id="PS50041">
    <property type="entry name" value="C_TYPE_LECTIN_2"/>
    <property type="match status" value="3"/>
</dbReference>
<dbReference type="InterPro" id="IPR000742">
    <property type="entry name" value="EGF"/>
</dbReference>
<dbReference type="Gene3D" id="2.60.120.290">
    <property type="entry name" value="Spermadhesin, CUB domain"/>
    <property type="match status" value="1"/>
</dbReference>
<dbReference type="OrthoDB" id="6345439at2759"/>
<proteinExistence type="predicted"/>
<dbReference type="InterPro" id="IPR000152">
    <property type="entry name" value="EGF-type_Asp/Asn_hydroxyl_site"/>
</dbReference>
<dbReference type="EMBL" id="OA882320">
    <property type="protein sequence ID" value="CAD7274694.1"/>
    <property type="molecule type" value="Genomic_DNA"/>
</dbReference>
<dbReference type="Gene3D" id="2.10.25.10">
    <property type="entry name" value="Laminin"/>
    <property type="match status" value="1"/>
</dbReference>
<evidence type="ECO:0000256" key="4">
    <source>
        <dbReference type="SAM" id="SignalP"/>
    </source>
</evidence>
<feature type="signal peptide" evidence="4">
    <location>
        <begin position="1"/>
        <end position="19"/>
    </location>
</feature>
<dbReference type="InterPro" id="IPR000859">
    <property type="entry name" value="CUB_dom"/>
</dbReference>
<dbReference type="Gene3D" id="3.10.100.10">
    <property type="entry name" value="Mannose-Binding Protein A, subunit A"/>
    <property type="match status" value="3"/>
</dbReference>
<comment type="caution">
    <text evidence="3">Lacks conserved residue(s) required for the propagation of feature annotation.</text>
</comment>
<feature type="domain" description="C-type lectin" evidence="7">
    <location>
        <begin position="571"/>
        <end position="685"/>
    </location>
</feature>
<feature type="domain" description="CUB" evidence="5">
    <location>
        <begin position="29"/>
        <end position="152"/>
    </location>
</feature>
<dbReference type="InterPro" id="IPR016186">
    <property type="entry name" value="C-type_lectin-like/link_sf"/>
</dbReference>
<evidence type="ECO:0000256" key="3">
    <source>
        <dbReference type="PROSITE-ProRule" id="PRU00076"/>
    </source>
</evidence>
<dbReference type="PROSITE" id="PS01180">
    <property type="entry name" value="CUB"/>
    <property type="match status" value="1"/>
</dbReference>
<accession>A0A7R9BG56</accession>
<evidence type="ECO:0000259" key="7">
    <source>
        <dbReference type="PROSITE" id="PS50041"/>
    </source>
</evidence>
<organism evidence="8">
    <name type="scientific">Notodromas monacha</name>
    <dbReference type="NCBI Taxonomy" id="399045"/>
    <lineage>
        <taxon>Eukaryota</taxon>
        <taxon>Metazoa</taxon>
        <taxon>Ecdysozoa</taxon>
        <taxon>Arthropoda</taxon>
        <taxon>Crustacea</taxon>
        <taxon>Oligostraca</taxon>
        <taxon>Ostracoda</taxon>
        <taxon>Podocopa</taxon>
        <taxon>Podocopida</taxon>
        <taxon>Cypridocopina</taxon>
        <taxon>Cypridoidea</taxon>
        <taxon>Cyprididae</taxon>
        <taxon>Notodromas</taxon>
    </lineage>
</organism>
<dbReference type="CDD" id="cd00054">
    <property type="entry name" value="EGF_CA"/>
    <property type="match status" value="1"/>
</dbReference>
<evidence type="ECO:0000313" key="9">
    <source>
        <dbReference type="Proteomes" id="UP000678499"/>
    </source>
</evidence>
<dbReference type="PROSITE" id="PS50026">
    <property type="entry name" value="EGF_3"/>
    <property type="match status" value="2"/>
</dbReference>
<dbReference type="PANTHER" id="PTHR45710:SF26">
    <property type="entry name" value="RH26557P"/>
    <property type="match status" value="1"/>
</dbReference>
<protein>
    <submittedName>
        <fullName evidence="8">Uncharacterized protein</fullName>
    </submittedName>
</protein>
<dbReference type="SUPFAM" id="SSF49854">
    <property type="entry name" value="Spermadhesin, CUB domain"/>
    <property type="match status" value="1"/>
</dbReference>
<dbReference type="GO" id="GO:0005509">
    <property type="term" value="F:calcium ion binding"/>
    <property type="evidence" value="ECO:0007669"/>
    <property type="project" value="InterPro"/>
</dbReference>
<dbReference type="InterPro" id="IPR016187">
    <property type="entry name" value="CTDL_fold"/>
</dbReference>
<dbReference type="InterPro" id="IPR018097">
    <property type="entry name" value="EGF_Ca-bd_CS"/>
</dbReference>
<keyword evidence="4" id="KW-0732">Signal</keyword>
<dbReference type="AlphaFoldDB" id="A0A7R9BG56"/>
<dbReference type="PROSITE" id="PS01187">
    <property type="entry name" value="EGF_CA"/>
    <property type="match status" value="1"/>
</dbReference>
<dbReference type="PANTHER" id="PTHR45710">
    <property type="entry name" value="C-TYPE LECTIN DOMAIN-CONTAINING PROTEIN 180"/>
    <property type="match status" value="1"/>
</dbReference>
<dbReference type="InterPro" id="IPR050828">
    <property type="entry name" value="C-type_lectin/matrix_domain"/>
</dbReference>
<dbReference type="InterPro" id="IPR035914">
    <property type="entry name" value="Sperma_CUB_dom_sf"/>
</dbReference>
<feature type="chain" id="PRO_5036209988" evidence="4">
    <location>
        <begin position="20"/>
        <end position="710"/>
    </location>
</feature>
<feature type="domain" description="C-type lectin" evidence="7">
    <location>
        <begin position="289"/>
        <end position="404"/>
    </location>
</feature>
<dbReference type="EMBL" id="CAJPEX010000283">
    <property type="protein sequence ID" value="CAG0914846.1"/>
    <property type="molecule type" value="Genomic_DNA"/>
</dbReference>
<feature type="domain" description="EGF-like" evidence="6">
    <location>
        <begin position="160"/>
        <end position="194"/>
    </location>
</feature>
<reference evidence="8" key="1">
    <citation type="submission" date="2020-11" db="EMBL/GenBank/DDBJ databases">
        <authorList>
            <person name="Tran Van P."/>
        </authorList>
    </citation>
    <scope>NUCLEOTIDE SEQUENCE</scope>
</reference>
<evidence type="ECO:0000256" key="1">
    <source>
        <dbReference type="ARBA" id="ARBA00022737"/>
    </source>
</evidence>
<keyword evidence="1" id="KW-0677">Repeat</keyword>
<feature type="domain" description="EGF-like" evidence="6">
    <location>
        <begin position="241"/>
        <end position="279"/>
    </location>
</feature>